<feature type="transmembrane region" description="Helical" evidence="6">
    <location>
        <begin position="286"/>
        <end position="303"/>
    </location>
</feature>
<name>A0ABU3P773_9BURK</name>
<feature type="transmembrane region" description="Helical" evidence="6">
    <location>
        <begin position="125"/>
        <end position="151"/>
    </location>
</feature>
<gene>
    <name evidence="8" type="ORF">RQP53_02560</name>
</gene>
<dbReference type="Pfam" id="PF00892">
    <property type="entry name" value="EamA"/>
    <property type="match status" value="2"/>
</dbReference>
<feature type="transmembrane region" description="Helical" evidence="6">
    <location>
        <begin position="225"/>
        <end position="248"/>
    </location>
</feature>
<accession>A0ABU3P773</accession>
<evidence type="ECO:0000256" key="4">
    <source>
        <dbReference type="ARBA" id="ARBA00022989"/>
    </source>
</evidence>
<evidence type="ECO:0000256" key="5">
    <source>
        <dbReference type="ARBA" id="ARBA00023136"/>
    </source>
</evidence>
<dbReference type="InterPro" id="IPR050638">
    <property type="entry name" value="AA-Vitamin_Transporters"/>
</dbReference>
<dbReference type="EMBL" id="JAVXZY010000001">
    <property type="protein sequence ID" value="MDT8998152.1"/>
    <property type="molecule type" value="Genomic_DNA"/>
</dbReference>
<comment type="subcellular location">
    <subcellularLocation>
        <location evidence="1">Membrane</location>
        <topology evidence="1">Multi-pass membrane protein</topology>
    </subcellularLocation>
</comment>
<feature type="domain" description="EamA" evidence="7">
    <location>
        <begin position="154"/>
        <end position="302"/>
    </location>
</feature>
<evidence type="ECO:0000256" key="2">
    <source>
        <dbReference type="ARBA" id="ARBA00007362"/>
    </source>
</evidence>
<dbReference type="SUPFAM" id="SSF103481">
    <property type="entry name" value="Multidrug resistance efflux transporter EmrE"/>
    <property type="match status" value="2"/>
</dbReference>
<comment type="caution">
    <text evidence="8">The sequence shown here is derived from an EMBL/GenBank/DDBJ whole genome shotgun (WGS) entry which is preliminary data.</text>
</comment>
<dbReference type="PANTHER" id="PTHR32322">
    <property type="entry name" value="INNER MEMBRANE TRANSPORTER"/>
    <property type="match status" value="1"/>
</dbReference>
<feature type="transmembrane region" description="Helical" evidence="6">
    <location>
        <begin position="157"/>
        <end position="174"/>
    </location>
</feature>
<dbReference type="InterPro" id="IPR000620">
    <property type="entry name" value="EamA_dom"/>
</dbReference>
<sequence length="305" mass="32711">MKLTPRLALLLTLPPLMWAGNAVVGRLVASSVPPLLLNALRWSLAFVLLAPLARGLYAQRGELLRRWRYFAVVGFLGMGCYNALQYQALHSSTPMNVTLIAASLPVWMLAIGALLFGVMPSPRQLLGALLSLAGVALVIARGELAALAHIQFLPGDMLMLLAIFSWALYSWLLARPPRFLRSEMQGEQRPNWNWAELLMAQLVFGLAFAGSMAGLEQWHGAAPVAWGPGLALALVYVAIGPSLIAYRCWGLGVAEAGPSLAAFFGNLTPVFAALMSAAMLGEWPQPYHGAAFALIAAGIAVSARR</sequence>
<evidence type="ECO:0000256" key="3">
    <source>
        <dbReference type="ARBA" id="ARBA00022692"/>
    </source>
</evidence>
<evidence type="ECO:0000259" key="7">
    <source>
        <dbReference type="Pfam" id="PF00892"/>
    </source>
</evidence>
<dbReference type="Proteomes" id="UP001246372">
    <property type="component" value="Unassembled WGS sequence"/>
</dbReference>
<reference evidence="8" key="1">
    <citation type="submission" date="2023-09" db="EMBL/GenBank/DDBJ databases">
        <title>Paucibacter sp. APW11 Genome sequencing and assembly.</title>
        <authorList>
            <person name="Kim I."/>
        </authorList>
    </citation>
    <scope>NUCLEOTIDE SEQUENCE</scope>
    <source>
        <strain evidence="8">APW11</strain>
    </source>
</reference>
<keyword evidence="4 6" id="KW-1133">Transmembrane helix</keyword>
<dbReference type="InterPro" id="IPR037185">
    <property type="entry name" value="EmrE-like"/>
</dbReference>
<dbReference type="RefSeq" id="WP_315648460.1">
    <property type="nucleotide sequence ID" value="NZ_JAVXZY010000001.1"/>
</dbReference>
<feature type="transmembrane region" description="Helical" evidence="6">
    <location>
        <begin position="260"/>
        <end position="280"/>
    </location>
</feature>
<feature type="domain" description="EamA" evidence="7">
    <location>
        <begin position="9"/>
        <end position="139"/>
    </location>
</feature>
<evidence type="ECO:0000313" key="8">
    <source>
        <dbReference type="EMBL" id="MDT8998152.1"/>
    </source>
</evidence>
<evidence type="ECO:0000256" key="1">
    <source>
        <dbReference type="ARBA" id="ARBA00004141"/>
    </source>
</evidence>
<comment type="similarity">
    <text evidence="2">Belongs to the EamA transporter family.</text>
</comment>
<keyword evidence="3 6" id="KW-0812">Transmembrane</keyword>
<feature type="transmembrane region" description="Helical" evidence="6">
    <location>
        <begin position="194"/>
        <end position="213"/>
    </location>
</feature>
<feature type="transmembrane region" description="Helical" evidence="6">
    <location>
        <begin position="95"/>
        <end position="118"/>
    </location>
</feature>
<evidence type="ECO:0000313" key="9">
    <source>
        <dbReference type="Proteomes" id="UP001246372"/>
    </source>
</evidence>
<dbReference type="PANTHER" id="PTHR32322:SF2">
    <property type="entry name" value="EAMA DOMAIN-CONTAINING PROTEIN"/>
    <property type="match status" value="1"/>
</dbReference>
<keyword evidence="5 6" id="KW-0472">Membrane</keyword>
<organism evidence="8 9">
    <name type="scientific">Roseateles aquae</name>
    <dbReference type="NCBI Taxonomy" id="3077235"/>
    <lineage>
        <taxon>Bacteria</taxon>
        <taxon>Pseudomonadati</taxon>
        <taxon>Pseudomonadota</taxon>
        <taxon>Betaproteobacteria</taxon>
        <taxon>Burkholderiales</taxon>
        <taxon>Sphaerotilaceae</taxon>
        <taxon>Roseateles</taxon>
    </lineage>
</organism>
<feature type="transmembrane region" description="Helical" evidence="6">
    <location>
        <begin position="39"/>
        <end position="57"/>
    </location>
</feature>
<keyword evidence="9" id="KW-1185">Reference proteome</keyword>
<feature type="transmembrane region" description="Helical" evidence="6">
    <location>
        <begin position="69"/>
        <end position="89"/>
    </location>
</feature>
<evidence type="ECO:0000256" key="6">
    <source>
        <dbReference type="SAM" id="Phobius"/>
    </source>
</evidence>
<protein>
    <submittedName>
        <fullName evidence="8">DMT family transporter</fullName>
    </submittedName>
</protein>
<proteinExistence type="inferred from homology"/>